<dbReference type="Proteomes" id="UP000269998">
    <property type="component" value="Chromosome"/>
</dbReference>
<dbReference type="KEGG" id="mbai:MB901379_02627"/>
<dbReference type="PROSITE" id="PS51725">
    <property type="entry name" value="ABM"/>
    <property type="match status" value="1"/>
</dbReference>
<feature type="region of interest" description="Disordered" evidence="1">
    <location>
        <begin position="1"/>
        <end position="24"/>
    </location>
</feature>
<feature type="compositionally biased region" description="Basic and acidic residues" evidence="1">
    <location>
        <begin position="10"/>
        <end position="19"/>
    </location>
</feature>
<dbReference type="InterPro" id="IPR038762">
    <property type="entry name" value="ABM_predict"/>
</dbReference>
<dbReference type="SUPFAM" id="SSF54909">
    <property type="entry name" value="Dimeric alpha+beta barrel"/>
    <property type="match status" value="2"/>
</dbReference>
<dbReference type="PANTHER" id="PTHR40057">
    <property type="entry name" value="SLR1162 PROTEIN"/>
    <property type="match status" value="1"/>
</dbReference>
<dbReference type="Gene3D" id="3.30.70.100">
    <property type="match status" value="2"/>
</dbReference>
<dbReference type="Pfam" id="PF03992">
    <property type="entry name" value="ABM"/>
    <property type="match status" value="1"/>
</dbReference>
<keyword evidence="2" id="KW-0812">Transmembrane</keyword>
<proteinExistence type="predicted"/>
<protein>
    <submittedName>
        <fullName evidence="4">Antibiotic biosynthesis monooxygenase</fullName>
    </submittedName>
</protein>
<evidence type="ECO:0000259" key="3">
    <source>
        <dbReference type="PROSITE" id="PS51725"/>
    </source>
</evidence>
<name>A0A3S4BWI3_9MYCO</name>
<reference evidence="5" key="1">
    <citation type="submission" date="2018-02" db="EMBL/GenBank/DDBJ databases">
        <authorList>
            <person name="Seth-Smith MB H."/>
            <person name="Seth-Smith H."/>
        </authorList>
    </citation>
    <scope>NUCLEOTIDE SEQUENCE [LARGE SCALE GENOMIC DNA]</scope>
</reference>
<keyword evidence="2" id="KW-1133">Transmembrane helix</keyword>
<dbReference type="InterPro" id="IPR007138">
    <property type="entry name" value="ABM_dom"/>
</dbReference>
<dbReference type="EMBL" id="LR130759">
    <property type="protein sequence ID" value="VDM89060.1"/>
    <property type="molecule type" value="Genomic_DNA"/>
</dbReference>
<dbReference type="InterPro" id="IPR011008">
    <property type="entry name" value="Dimeric_a/b-barrel"/>
</dbReference>
<dbReference type="PANTHER" id="PTHR40057:SF1">
    <property type="entry name" value="SLR1162 PROTEIN"/>
    <property type="match status" value="1"/>
</dbReference>
<dbReference type="GO" id="GO:0004497">
    <property type="term" value="F:monooxygenase activity"/>
    <property type="evidence" value="ECO:0007669"/>
    <property type="project" value="UniProtKB-KW"/>
</dbReference>
<evidence type="ECO:0000313" key="5">
    <source>
        <dbReference type="Proteomes" id="UP000269998"/>
    </source>
</evidence>
<feature type="transmembrane region" description="Helical" evidence="2">
    <location>
        <begin position="265"/>
        <end position="289"/>
    </location>
</feature>
<organism evidence="4 5">
    <name type="scientific">Mycobacterium basiliense</name>
    <dbReference type="NCBI Taxonomy" id="2094119"/>
    <lineage>
        <taxon>Bacteria</taxon>
        <taxon>Bacillati</taxon>
        <taxon>Actinomycetota</taxon>
        <taxon>Actinomycetes</taxon>
        <taxon>Mycobacteriales</taxon>
        <taxon>Mycobacteriaceae</taxon>
        <taxon>Mycobacterium</taxon>
    </lineage>
</organism>
<feature type="transmembrane region" description="Helical" evidence="2">
    <location>
        <begin position="241"/>
        <end position="258"/>
    </location>
</feature>
<keyword evidence="4" id="KW-0503">Monooxygenase</keyword>
<keyword evidence="5" id="KW-1185">Reference proteome</keyword>
<evidence type="ECO:0000256" key="1">
    <source>
        <dbReference type="SAM" id="MobiDB-lite"/>
    </source>
</evidence>
<gene>
    <name evidence="4" type="ORF">MB901379_02627</name>
</gene>
<evidence type="ECO:0000313" key="4">
    <source>
        <dbReference type="EMBL" id="VDM89060.1"/>
    </source>
</evidence>
<dbReference type="AlphaFoldDB" id="A0A3S4BWI3"/>
<sequence length="338" mass="37739">MVCAAAAGGEDERGSERPPDMLGPGDDAVSVIIGQAVRAGFEDDYLTWQKRAHSAASRYPGYVGCELQAPSGGQKDWVGVYRFDSVANAQNWINSETRQALLNEAAEMFAGPGTRQVVARSTKANDALVTVVVTHRVPEEKAEEFQAWQREITAAESKFPGFRGAEVFRPVRGLQDEWTICYRFANAESLDAWLTSDARKQFLRHPHFRDFKMRKIDHSFGNWFVFGEQSAAPPSDFKTAVAVWMGLYPTVMLLTLLITPFHMPLWAAMLVGNLLSSFAMSYVTMPYYGNPILGWWLKPKPDAAQPGTNVRGIALVLLVNAAWVGVFYLVTIRFWHLQ</sequence>
<feature type="domain" description="ABM" evidence="3">
    <location>
        <begin position="129"/>
        <end position="220"/>
    </location>
</feature>
<keyword evidence="2" id="KW-0472">Membrane</keyword>
<keyword evidence="4" id="KW-0560">Oxidoreductase</keyword>
<evidence type="ECO:0000256" key="2">
    <source>
        <dbReference type="SAM" id="Phobius"/>
    </source>
</evidence>
<accession>A0A3S4BWI3</accession>
<feature type="transmembrane region" description="Helical" evidence="2">
    <location>
        <begin position="309"/>
        <end position="330"/>
    </location>
</feature>